<dbReference type="PANTHER" id="PTHR36686:SF1">
    <property type="entry name" value="SYNAPTONEMAL COMPLEX CENTRAL ELEMENT PROTEIN 3"/>
    <property type="match status" value="1"/>
</dbReference>
<accession>A0A8C5DF79</accession>
<name>A0A8C5DF79_GOUWI</name>
<dbReference type="GO" id="GO:0007131">
    <property type="term" value="P:reciprocal meiotic recombination"/>
    <property type="evidence" value="ECO:0007669"/>
    <property type="project" value="InterPro"/>
</dbReference>
<dbReference type="PANTHER" id="PTHR36686">
    <property type="entry name" value="SYNAPTONEMAL COMPLEX CENTRAL ELEMENT PROTEIN 3"/>
    <property type="match status" value="1"/>
</dbReference>
<evidence type="ECO:0000313" key="1">
    <source>
        <dbReference type="Ensembl" id="ENSGWIP00000005810.1"/>
    </source>
</evidence>
<proteinExistence type="predicted"/>
<dbReference type="Proteomes" id="UP000694680">
    <property type="component" value="Chromosome 10"/>
</dbReference>
<dbReference type="Ensembl" id="ENSGWIT00000006376.1">
    <property type="protein sequence ID" value="ENSGWIP00000005810.1"/>
    <property type="gene ID" value="ENSGWIG00000003345.1"/>
</dbReference>
<keyword evidence="2" id="KW-1185">Reference proteome</keyword>
<dbReference type="GO" id="GO:0007130">
    <property type="term" value="P:synaptonemal complex assembly"/>
    <property type="evidence" value="ECO:0007669"/>
    <property type="project" value="InterPro"/>
</dbReference>
<dbReference type="InterPro" id="IPR028145">
    <property type="entry name" value="Synaptonemal_3"/>
</dbReference>
<sequence length="70" mass="7897">MHKVSLGKARMCSDLNGNQELSWMAYDMVTLRTDPQLVASLQKLEETFQRCRAAVAGNSHLEKTCLLLFP</sequence>
<organism evidence="1 2">
    <name type="scientific">Gouania willdenowi</name>
    <name type="common">Blunt-snouted clingfish</name>
    <name type="synonym">Lepadogaster willdenowi</name>
    <dbReference type="NCBI Taxonomy" id="441366"/>
    <lineage>
        <taxon>Eukaryota</taxon>
        <taxon>Metazoa</taxon>
        <taxon>Chordata</taxon>
        <taxon>Craniata</taxon>
        <taxon>Vertebrata</taxon>
        <taxon>Euteleostomi</taxon>
        <taxon>Actinopterygii</taxon>
        <taxon>Neopterygii</taxon>
        <taxon>Teleostei</taxon>
        <taxon>Neoteleostei</taxon>
        <taxon>Acanthomorphata</taxon>
        <taxon>Ovalentaria</taxon>
        <taxon>Blenniimorphae</taxon>
        <taxon>Blenniiformes</taxon>
        <taxon>Gobiesocoidei</taxon>
        <taxon>Gobiesocidae</taxon>
        <taxon>Gobiesocinae</taxon>
        <taxon>Gouania</taxon>
    </lineage>
</organism>
<dbReference type="AlphaFoldDB" id="A0A8C5DF79"/>
<protein>
    <submittedName>
        <fullName evidence="1">Uncharacterized protein</fullName>
    </submittedName>
</protein>
<dbReference type="GO" id="GO:0007283">
    <property type="term" value="P:spermatogenesis"/>
    <property type="evidence" value="ECO:0007669"/>
    <property type="project" value="InterPro"/>
</dbReference>
<evidence type="ECO:0000313" key="2">
    <source>
        <dbReference type="Proteomes" id="UP000694680"/>
    </source>
</evidence>
<reference evidence="1" key="1">
    <citation type="submission" date="2020-06" db="EMBL/GenBank/DDBJ databases">
        <authorList>
            <consortium name="Wellcome Sanger Institute Data Sharing"/>
        </authorList>
    </citation>
    <scope>NUCLEOTIDE SEQUENCE [LARGE SCALE GENOMIC DNA]</scope>
</reference>
<reference evidence="1" key="3">
    <citation type="submission" date="2025-09" db="UniProtKB">
        <authorList>
            <consortium name="Ensembl"/>
        </authorList>
    </citation>
    <scope>IDENTIFICATION</scope>
</reference>
<reference evidence="1" key="2">
    <citation type="submission" date="2025-08" db="UniProtKB">
        <authorList>
            <consortium name="Ensembl"/>
        </authorList>
    </citation>
    <scope>IDENTIFICATION</scope>
</reference>
<dbReference type="Pfam" id="PF15191">
    <property type="entry name" value="Synaptonemal_3"/>
    <property type="match status" value="1"/>
</dbReference>